<accession>A0A916QTD8</accession>
<dbReference type="AlphaFoldDB" id="A0A916QTD8"/>
<evidence type="ECO:0000256" key="3">
    <source>
        <dbReference type="ARBA" id="ARBA00022989"/>
    </source>
</evidence>
<evidence type="ECO:0000256" key="1">
    <source>
        <dbReference type="ARBA" id="ARBA00004167"/>
    </source>
</evidence>
<comment type="caution">
    <text evidence="8">The sequence shown here is derived from an EMBL/GenBank/DDBJ whole genome shotgun (WGS) entry which is preliminary data.</text>
</comment>
<dbReference type="GO" id="GO:0005886">
    <property type="term" value="C:plasma membrane"/>
    <property type="evidence" value="ECO:0007669"/>
    <property type="project" value="InterPro"/>
</dbReference>
<comment type="subcellular location">
    <subcellularLocation>
        <location evidence="1">Membrane</location>
        <topology evidence="1">Single-pass membrane protein</topology>
    </subcellularLocation>
</comment>
<keyword evidence="2" id="KW-0812">Transmembrane</keyword>
<feature type="region of interest" description="Disordered" evidence="5">
    <location>
        <begin position="973"/>
        <end position="993"/>
    </location>
</feature>
<protein>
    <submittedName>
        <fullName evidence="8">Translocation/assembly module TamB</fullName>
    </submittedName>
</protein>
<name>A0A916QTD8_9RHOB</name>
<organism evidence="8 9">
    <name type="scientific">Neptunicoccus cionae</name>
    <dbReference type="NCBI Taxonomy" id="2035344"/>
    <lineage>
        <taxon>Bacteria</taxon>
        <taxon>Pseudomonadati</taxon>
        <taxon>Pseudomonadota</taxon>
        <taxon>Alphaproteobacteria</taxon>
        <taxon>Rhodobacterales</taxon>
        <taxon>Paracoccaceae</taxon>
        <taxon>Neptunicoccus</taxon>
    </lineage>
</organism>
<keyword evidence="3" id="KW-1133">Transmembrane helix</keyword>
<gene>
    <name evidence="8" type="ORF">GCM10011498_07140</name>
</gene>
<dbReference type="InterPro" id="IPR007452">
    <property type="entry name" value="TamB_C"/>
</dbReference>
<dbReference type="PANTHER" id="PTHR36985:SF1">
    <property type="entry name" value="TRANSLOCATION AND ASSEMBLY MODULE SUBUNIT TAMB"/>
    <property type="match status" value="1"/>
</dbReference>
<dbReference type="PANTHER" id="PTHR36985">
    <property type="entry name" value="TRANSLOCATION AND ASSEMBLY MODULE SUBUNIT TAMB"/>
    <property type="match status" value="1"/>
</dbReference>
<feature type="chain" id="PRO_5037823930" evidence="6">
    <location>
        <begin position="24"/>
        <end position="1224"/>
    </location>
</feature>
<keyword evidence="4" id="KW-0472">Membrane</keyword>
<evidence type="ECO:0000256" key="2">
    <source>
        <dbReference type="ARBA" id="ARBA00022692"/>
    </source>
</evidence>
<evidence type="ECO:0000256" key="5">
    <source>
        <dbReference type="SAM" id="MobiDB-lite"/>
    </source>
</evidence>
<sequence length="1224" mass="127420">MNLRSIRTALTCLLMLFALPVLAQDDATPAEETEQEESDKGFLTELLQDSLGGEGRVVSINGFSGALSSTATMDSITIADNTGVWLTMEGLTMQWNRSALLRGRVDIELLAADMIRLDRLPVTPDTGLPDAEAQPFALPELPVSVSVGELRAQEIFLGNSILGTEMALTLEASAQLADNVADVNLRAQRIDGQEGAFRVVAGYSGATQELSLDIALEEGEGGIAARLLDLPGLPSVELAVQGAGTLDDLETDVRIATDGAERLTGEIRLTSEQATPVDGTQADADASAEVTRGFEADISGDITALFAPQYHDFFGDSVRLRATGQKLPDGTLELAELDLETNELSLEGSTTLNPQYWPTKFDLNAVLAGEKSVVLPIPGVETRVDRVALNLTYDRAAGSNWSGDFSIQELVRDGIRIGTVDLDAAGILRDDIGTVGQVTADLNLDAGDFDFNDPALAQALGTFVKGGLSLNYTEGEPLELTQMNLRTGSAVLTGAATVNSLEDAFETLLDARLVADDLSKFSGLAGQDISGAAAVNLKGTVALGGFFDLDLSGELDNLAINQAEADKLLRGKSTFAVEAKRDETGTQLRQAKLENDQMTLAANGRLAADDAEFTYALRLENAAMFDPRLPGPATVNGTAVLDQTGWSVDLKAAGPIGAEAEVSGLVTGPQAAVEFLFSVPNINPLVPAYRGPLQVEGRAAQSDKGWRIQTEIDGPYGLDATLAGLATGETPMLTYTASLPDISPIVPKISGPVTASGTAKQLGEIWQVDTGLTGPGGMRARVAGDVATDGTLDLATSGVVPLAIADPFIAPRSLNGQASFDLTVRGPADVSSVSGRITAQNVRLAAPALQLSLTGIDANIGLSGGRATVSVTGGISSGGQLSVNGGVNLTGNLQADLSIALQSIALVDPELYNTTVNGALTVSGPLSGGALISGGIDLGETQIKVPTAGAVGFSIIPDIVHVRESAAVRRTRAKAGLTGSSGSGSGNSGGSSSGAFRLDIRVRAPSQIFVRGRGLDAELGGQVRLTGTTTNVISAGRFELIRGRLDLLTQRFDLDEGSVQMQGDLDPYIRFVATTETSTGTASIIVQGQASDPEVTFESDPEAPEDEVLAQIIFGRDISQLSAFQALQLVNAVRTLAGKGGESVISKLRRGLGVDDLDIVTDDEGNTSGRVGKYLSDNIYTDVTAGQAGSSVSLNIDLTPSVTARGSVASDGESKLGIFFERDY</sequence>
<dbReference type="RefSeq" id="WP_188670972.1">
    <property type="nucleotide sequence ID" value="NZ_BMKA01000001.1"/>
</dbReference>
<dbReference type="Pfam" id="PF04357">
    <property type="entry name" value="TamB"/>
    <property type="match status" value="1"/>
</dbReference>
<reference evidence="8" key="2">
    <citation type="submission" date="2020-09" db="EMBL/GenBank/DDBJ databases">
        <authorList>
            <person name="Sun Q."/>
            <person name="Zhou Y."/>
        </authorList>
    </citation>
    <scope>NUCLEOTIDE SEQUENCE</scope>
    <source>
        <strain evidence="8">CGMCC 1.15880</strain>
    </source>
</reference>
<dbReference type="EMBL" id="BMKA01000001">
    <property type="protein sequence ID" value="GGA09675.1"/>
    <property type="molecule type" value="Genomic_DNA"/>
</dbReference>
<keyword evidence="9" id="KW-1185">Reference proteome</keyword>
<evidence type="ECO:0000256" key="4">
    <source>
        <dbReference type="ARBA" id="ARBA00023136"/>
    </source>
</evidence>
<keyword evidence="6" id="KW-0732">Signal</keyword>
<dbReference type="GO" id="GO:0009306">
    <property type="term" value="P:protein secretion"/>
    <property type="evidence" value="ECO:0007669"/>
    <property type="project" value="InterPro"/>
</dbReference>
<feature type="signal peptide" evidence="6">
    <location>
        <begin position="1"/>
        <end position="23"/>
    </location>
</feature>
<proteinExistence type="predicted"/>
<evidence type="ECO:0000259" key="7">
    <source>
        <dbReference type="Pfam" id="PF04357"/>
    </source>
</evidence>
<evidence type="ECO:0000256" key="6">
    <source>
        <dbReference type="SAM" id="SignalP"/>
    </source>
</evidence>
<dbReference type="GO" id="GO:0097347">
    <property type="term" value="C:TAM protein secretion complex"/>
    <property type="evidence" value="ECO:0007669"/>
    <property type="project" value="TreeGrafter"/>
</dbReference>
<evidence type="ECO:0000313" key="9">
    <source>
        <dbReference type="Proteomes" id="UP000628017"/>
    </source>
</evidence>
<dbReference type="Proteomes" id="UP000628017">
    <property type="component" value="Unassembled WGS sequence"/>
</dbReference>
<reference evidence="8" key="1">
    <citation type="journal article" date="2014" name="Int. J. Syst. Evol. Microbiol.">
        <title>Complete genome sequence of Corynebacterium casei LMG S-19264T (=DSM 44701T), isolated from a smear-ripened cheese.</title>
        <authorList>
            <consortium name="US DOE Joint Genome Institute (JGI-PGF)"/>
            <person name="Walter F."/>
            <person name="Albersmeier A."/>
            <person name="Kalinowski J."/>
            <person name="Ruckert C."/>
        </authorList>
    </citation>
    <scope>NUCLEOTIDE SEQUENCE</scope>
    <source>
        <strain evidence="8">CGMCC 1.15880</strain>
    </source>
</reference>
<feature type="domain" description="Translocation and assembly module TamB C-terminal" evidence="7">
    <location>
        <begin position="874"/>
        <end position="1224"/>
    </location>
</feature>
<feature type="compositionally biased region" description="Gly residues" evidence="5">
    <location>
        <begin position="979"/>
        <end position="992"/>
    </location>
</feature>
<evidence type="ECO:0000313" key="8">
    <source>
        <dbReference type="EMBL" id="GGA09675.1"/>
    </source>
</evidence>